<feature type="domain" description="Nucleoside diphosphate kinase-like" evidence="1">
    <location>
        <begin position="57"/>
        <end position="194"/>
    </location>
</feature>
<protein>
    <submittedName>
        <fullName evidence="2">Nucleoside-diphosphate kinase</fullName>
    </submittedName>
</protein>
<proteinExistence type="predicted"/>
<evidence type="ECO:0000313" key="2">
    <source>
        <dbReference type="EMBL" id="MFC4588753.1"/>
    </source>
</evidence>
<name>A0ABV9EH15_9ACTN</name>
<dbReference type="Gene3D" id="3.30.70.141">
    <property type="entry name" value="Nucleoside diphosphate kinase-like domain"/>
    <property type="match status" value="1"/>
</dbReference>
<dbReference type="RefSeq" id="WP_262842377.1">
    <property type="nucleotide sequence ID" value="NZ_JANZYP010000010.1"/>
</dbReference>
<dbReference type="InterPro" id="IPR034907">
    <property type="entry name" value="NDK-like_dom"/>
</dbReference>
<organism evidence="2 3">
    <name type="scientific">Sphaerisporangium corydalis</name>
    <dbReference type="NCBI Taxonomy" id="1441875"/>
    <lineage>
        <taxon>Bacteria</taxon>
        <taxon>Bacillati</taxon>
        <taxon>Actinomycetota</taxon>
        <taxon>Actinomycetes</taxon>
        <taxon>Streptosporangiales</taxon>
        <taxon>Streptosporangiaceae</taxon>
        <taxon>Sphaerisporangium</taxon>
    </lineage>
</organism>
<dbReference type="InterPro" id="IPR036850">
    <property type="entry name" value="NDK-like_dom_sf"/>
</dbReference>
<sequence>MAARDLTDTDLSAAANLSEPAGTGVDPAALARYERDPDFRRGLGMARGGGEVLRSTALLLLPPLCVTTGRVPAALEWLGRNGFQVIYAGLRHLDATHIERVWKYQIGARDPVRVQVFADLMTCGPSVVLGLFGQAADGVSAAARLKGLKGPADPRRAAPHHLRTRLGAANLLNNLAHTSDGPAEVVRESAAILGDHDATALWEAAGQALAAAPPKVDVLDLLPPATDQRDGISLAHVCVGMRARIITDIQAMLDPGHSALMGPDGSAPIGLDRFVPTDSSSSASADPDRSALAEVVGRVSVEERWAEDHDPVEPLVALADFQRRFRPVLGAVERATRHRRTSDAVRLDGLLALFGAIEAALFGAPFDFGHVVAAARTTGFPLGTRDRMVLATEWVCRAGLTDTRALRPASVTGGTV</sequence>
<evidence type="ECO:0000313" key="3">
    <source>
        <dbReference type="Proteomes" id="UP001595891"/>
    </source>
</evidence>
<dbReference type="Proteomes" id="UP001595891">
    <property type="component" value="Unassembled WGS sequence"/>
</dbReference>
<keyword evidence="2" id="KW-0418">Kinase</keyword>
<dbReference type="SUPFAM" id="SSF54919">
    <property type="entry name" value="Nucleoside diphosphate kinase, NDK"/>
    <property type="match status" value="1"/>
</dbReference>
<keyword evidence="3" id="KW-1185">Reference proteome</keyword>
<keyword evidence="2" id="KW-0808">Transferase</keyword>
<evidence type="ECO:0000259" key="1">
    <source>
        <dbReference type="Pfam" id="PF00334"/>
    </source>
</evidence>
<accession>A0ABV9EH15</accession>
<dbReference type="GO" id="GO:0016301">
    <property type="term" value="F:kinase activity"/>
    <property type="evidence" value="ECO:0007669"/>
    <property type="project" value="UniProtKB-KW"/>
</dbReference>
<dbReference type="EMBL" id="JBHSFN010000013">
    <property type="protein sequence ID" value="MFC4588753.1"/>
    <property type="molecule type" value="Genomic_DNA"/>
</dbReference>
<reference evidence="3" key="1">
    <citation type="journal article" date="2019" name="Int. J. Syst. Evol. Microbiol.">
        <title>The Global Catalogue of Microorganisms (GCM) 10K type strain sequencing project: providing services to taxonomists for standard genome sequencing and annotation.</title>
        <authorList>
            <consortium name="The Broad Institute Genomics Platform"/>
            <consortium name="The Broad Institute Genome Sequencing Center for Infectious Disease"/>
            <person name="Wu L."/>
            <person name="Ma J."/>
        </authorList>
    </citation>
    <scope>NUCLEOTIDE SEQUENCE [LARGE SCALE GENOMIC DNA]</scope>
    <source>
        <strain evidence="3">CCUG 49560</strain>
    </source>
</reference>
<dbReference type="Pfam" id="PF00334">
    <property type="entry name" value="NDK"/>
    <property type="match status" value="1"/>
</dbReference>
<comment type="caution">
    <text evidence="2">The sequence shown here is derived from an EMBL/GenBank/DDBJ whole genome shotgun (WGS) entry which is preliminary data.</text>
</comment>
<gene>
    <name evidence="2" type="ORF">ACFO8L_21875</name>
</gene>